<dbReference type="InterPro" id="IPR000807">
    <property type="entry name" value="ImidazoleglycerolP_deHydtase"/>
</dbReference>
<reference evidence="6" key="1">
    <citation type="submission" date="2012-10" db="EMBL/GenBank/DDBJ databases">
        <authorList>
            <person name="Sandrine L."/>
        </authorList>
    </citation>
    <scope>NUCLEOTIDE SEQUENCE</scope>
</reference>
<dbReference type="NCBIfam" id="NF002111">
    <property type="entry name" value="PRK00951.2-1"/>
    <property type="match status" value="1"/>
</dbReference>
<dbReference type="SUPFAM" id="SSF54211">
    <property type="entry name" value="Ribosomal protein S5 domain 2-like"/>
    <property type="match status" value="2"/>
</dbReference>
<comment type="pathway">
    <text evidence="1">Amino-acid biosynthesis; L-histidine biosynthesis; L-histidine from 5-phospho-alpha-D-ribose 1-diphosphate: step 6/9.</text>
</comment>
<dbReference type="InterPro" id="IPR020565">
    <property type="entry name" value="ImidazoleglycerP_deHydtase_CS"/>
</dbReference>
<gene>
    <name evidence="6" type="ORF">BN138_102</name>
</gene>
<dbReference type="GO" id="GO:0004424">
    <property type="term" value="F:imidazoleglycerol-phosphate dehydratase activity"/>
    <property type="evidence" value="ECO:0007669"/>
    <property type="project" value="InterPro"/>
</dbReference>
<dbReference type="InterPro" id="IPR038494">
    <property type="entry name" value="IGPD_sf"/>
</dbReference>
<reference evidence="6" key="2">
    <citation type="journal article" date="2013" name="Biotechnol. Biofuels">
        <title>Mining for hemicellulases in the fungus-growing termite Pseudacanthotermes militaris using functional metagenomics.</title>
        <authorList>
            <person name="Bastien G."/>
            <person name="Arnal G."/>
            <person name="Bozonnet S."/>
            <person name="Laguerre S."/>
            <person name="Ferreira F."/>
            <person name="Faure R."/>
            <person name="Henrissat B."/>
            <person name="Lefevre F."/>
            <person name="Robe P."/>
            <person name="Bouchez O."/>
            <person name="Noirot C."/>
            <person name="Dumon C."/>
            <person name="O'Donohue M."/>
        </authorList>
    </citation>
    <scope>NUCLEOTIDE SEQUENCE</scope>
</reference>
<keyword evidence="3" id="KW-0028">Amino-acid biosynthesis</keyword>
<dbReference type="PANTHER" id="PTHR23133">
    <property type="entry name" value="IMIDAZOLEGLYCEROL-PHOSPHATE DEHYDRATASE HIS7"/>
    <property type="match status" value="1"/>
</dbReference>
<dbReference type="AlphaFoldDB" id="S0DDV4"/>
<evidence type="ECO:0000256" key="4">
    <source>
        <dbReference type="ARBA" id="ARBA00023102"/>
    </source>
</evidence>
<organism evidence="6">
    <name type="scientific">termite gut metagenome</name>
    <dbReference type="NCBI Taxonomy" id="433724"/>
    <lineage>
        <taxon>unclassified sequences</taxon>
        <taxon>metagenomes</taxon>
        <taxon>organismal metagenomes</taxon>
    </lineage>
</organism>
<evidence type="ECO:0000256" key="2">
    <source>
        <dbReference type="ARBA" id="ARBA00016664"/>
    </source>
</evidence>
<dbReference type="Pfam" id="PF00475">
    <property type="entry name" value="IGPD"/>
    <property type="match status" value="1"/>
</dbReference>
<dbReference type="InterPro" id="IPR020568">
    <property type="entry name" value="Ribosomal_Su5_D2-typ_SF"/>
</dbReference>
<evidence type="ECO:0000256" key="5">
    <source>
        <dbReference type="ARBA" id="ARBA00023239"/>
    </source>
</evidence>
<dbReference type="EMBL" id="HF548275">
    <property type="protein sequence ID" value="CCO20914.1"/>
    <property type="molecule type" value="Genomic_DNA"/>
</dbReference>
<evidence type="ECO:0000256" key="3">
    <source>
        <dbReference type="ARBA" id="ARBA00022605"/>
    </source>
</evidence>
<sequence length="196" mass="21485">MRLARMQRKTAETEISMTLDLDGAGIYEVDTGCGFLNHMLELFARHGRFDLTVSCMGDVQVDYHHTVEDVGIVLGRAFAEALGDHTGIMRYGSMLLPMDEALVLVAADVCGRGTLVYDLQIPTERIGDFDTELVAEFFTAFARELGVALHIRQLAGANSHHIVEAAFKGFARAMKQAVEINVEAPDELPTTKGTIL</sequence>
<dbReference type="Gene3D" id="3.30.230.40">
    <property type="entry name" value="Imidazole glycerol phosphate dehydratase, domain 1"/>
    <property type="match status" value="2"/>
</dbReference>
<dbReference type="PANTHER" id="PTHR23133:SF2">
    <property type="entry name" value="IMIDAZOLEGLYCEROL-PHOSPHATE DEHYDRATASE"/>
    <property type="match status" value="1"/>
</dbReference>
<dbReference type="PROSITE" id="PS00955">
    <property type="entry name" value="IGP_DEHYDRATASE_2"/>
    <property type="match status" value="1"/>
</dbReference>
<name>S0DDV4_9ZZZZ</name>
<dbReference type="UniPathway" id="UPA00031">
    <property type="reaction ID" value="UER00011"/>
</dbReference>
<accession>S0DDV4</accession>
<dbReference type="PROSITE" id="PS00954">
    <property type="entry name" value="IGP_DEHYDRATASE_1"/>
    <property type="match status" value="1"/>
</dbReference>
<dbReference type="GO" id="GO:0000105">
    <property type="term" value="P:L-histidine biosynthetic process"/>
    <property type="evidence" value="ECO:0007669"/>
    <property type="project" value="UniProtKB-UniPathway"/>
</dbReference>
<proteinExistence type="inferred from homology"/>
<evidence type="ECO:0000313" key="6">
    <source>
        <dbReference type="EMBL" id="CCO20914.1"/>
    </source>
</evidence>
<dbReference type="FunFam" id="3.30.230.40:FF:000003">
    <property type="entry name" value="Imidazoleglycerol-phosphate dehydratase HisB"/>
    <property type="match status" value="1"/>
</dbReference>
<dbReference type="FunFam" id="3.30.230.40:FF:000001">
    <property type="entry name" value="Imidazoleglycerol-phosphate dehydratase HisB"/>
    <property type="match status" value="1"/>
</dbReference>
<dbReference type="NCBIfam" id="NF002114">
    <property type="entry name" value="PRK00951.2-4"/>
    <property type="match status" value="1"/>
</dbReference>
<evidence type="ECO:0000256" key="1">
    <source>
        <dbReference type="ARBA" id="ARBA00005047"/>
    </source>
</evidence>
<protein>
    <recommendedName>
        <fullName evidence="2">Imidazoleglycerol-phosphate dehydratase</fullName>
    </recommendedName>
</protein>
<keyword evidence="5" id="KW-0456">Lyase</keyword>
<keyword evidence="4" id="KW-0368">Histidine biosynthesis</keyword>
<dbReference type="HAMAP" id="MF_00076">
    <property type="entry name" value="HisB"/>
    <property type="match status" value="1"/>
</dbReference>
<dbReference type="CDD" id="cd07914">
    <property type="entry name" value="IGPD"/>
    <property type="match status" value="1"/>
</dbReference>